<dbReference type="STRING" id="2903.R1EI71"/>
<accession>A0A0D3JS95</accession>
<dbReference type="GeneID" id="17271926"/>
<dbReference type="InterPro" id="IPR039896">
    <property type="entry name" value="Red-like"/>
</dbReference>
<feature type="compositionally biased region" description="Basic and acidic residues" evidence="3">
    <location>
        <begin position="71"/>
        <end position="83"/>
    </location>
</feature>
<feature type="region of interest" description="Disordered" evidence="3">
    <location>
        <begin position="1"/>
        <end position="29"/>
    </location>
</feature>
<feature type="compositionally biased region" description="Low complexity" evidence="3">
    <location>
        <begin position="232"/>
        <end position="245"/>
    </location>
</feature>
<evidence type="ECO:0000259" key="4">
    <source>
        <dbReference type="Pfam" id="PF07808"/>
    </source>
</evidence>
<evidence type="ECO:0000256" key="1">
    <source>
        <dbReference type="ARBA" id="ARBA00004123"/>
    </source>
</evidence>
<reference evidence="5" key="2">
    <citation type="submission" date="2024-10" db="UniProtKB">
        <authorList>
            <consortium name="EnsemblProtists"/>
        </authorList>
    </citation>
    <scope>IDENTIFICATION</scope>
</reference>
<organism evidence="5 6">
    <name type="scientific">Emiliania huxleyi (strain CCMP1516)</name>
    <dbReference type="NCBI Taxonomy" id="280463"/>
    <lineage>
        <taxon>Eukaryota</taxon>
        <taxon>Haptista</taxon>
        <taxon>Haptophyta</taxon>
        <taxon>Prymnesiophyceae</taxon>
        <taxon>Isochrysidales</taxon>
        <taxon>Noelaerhabdaceae</taxon>
        <taxon>Emiliania</taxon>
    </lineage>
</organism>
<feature type="compositionally biased region" description="Basic and acidic residues" evidence="3">
    <location>
        <begin position="246"/>
        <end position="260"/>
    </location>
</feature>
<dbReference type="PaxDb" id="2903-EOD26380"/>
<feature type="domain" description="RED-like N-terminal" evidence="4">
    <location>
        <begin position="43"/>
        <end position="178"/>
    </location>
</feature>
<feature type="compositionally biased region" description="Low complexity" evidence="3">
    <location>
        <begin position="17"/>
        <end position="29"/>
    </location>
</feature>
<dbReference type="Pfam" id="PF07808">
    <property type="entry name" value="RED_N"/>
    <property type="match status" value="1"/>
</dbReference>
<name>A0A0D3JS95_EMIH1</name>
<proteinExistence type="predicted"/>
<dbReference type="eggNOG" id="KOG2498">
    <property type="taxonomic scope" value="Eukaryota"/>
</dbReference>
<reference evidence="6" key="1">
    <citation type="journal article" date="2013" name="Nature">
        <title>Pan genome of the phytoplankton Emiliania underpins its global distribution.</title>
        <authorList>
            <person name="Read B.A."/>
            <person name="Kegel J."/>
            <person name="Klute M.J."/>
            <person name="Kuo A."/>
            <person name="Lefebvre S.C."/>
            <person name="Maumus F."/>
            <person name="Mayer C."/>
            <person name="Miller J."/>
            <person name="Monier A."/>
            <person name="Salamov A."/>
            <person name="Young J."/>
            <person name="Aguilar M."/>
            <person name="Claverie J.M."/>
            <person name="Frickenhaus S."/>
            <person name="Gonzalez K."/>
            <person name="Herman E.K."/>
            <person name="Lin Y.C."/>
            <person name="Napier J."/>
            <person name="Ogata H."/>
            <person name="Sarno A.F."/>
            <person name="Shmutz J."/>
            <person name="Schroeder D."/>
            <person name="de Vargas C."/>
            <person name="Verret F."/>
            <person name="von Dassow P."/>
            <person name="Valentin K."/>
            <person name="Van de Peer Y."/>
            <person name="Wheeler G."/>
            <person name="Dacks J.B."/>
            <person name="Delwiche C.F."/>
            <person name="Dyhrman S.T."/>
            <person name="Glockner G."/>
            <person name="John U."/>
            <person name="Richards T."/>
            <person name="Worden A.Z."/>
            <person name="Zhang X."/>
            <person name="Grigoriev I.V."/>
            <person name="Allen A.E."/>
            <person name="Bidle K."/>
            <person name="Borodovsky M."/>
            <person name="Bowler C."/>
            <person name="Brownlee C."/>
            <person name="Cock J.M."/>
            <person name="Elias M."/>
            <person name="Gladyshev V.N."/>
            <person name="Groth M."/>
            <person name="Guda C."/>
            <person name="Hadaegh A."/>
            <person name="Iglesias-Rodriguez M.D."/>
            <person name="Jenkins J."/>
            <person name="Jones B.M."/>
            <person name="Lawson T."/>
            <person name="Leese F."/>
            <person name="Lindquist E."/>
            <person name="Lobanov A."/>
            <person name="Lomsadze A."/>
            <person name="Malik S.B."/>
            <person name="Marsh M.E."/>
            <person name="Mackinder L."/>
            <person name="Mock T."/>
            <person name="Mueller-Roeber B."/>
            <person name="Pagarete A."/>
            <person name="Parker M."/>
            <person name="Probert I."/>
            <person name="Quesneville H."/>
            <person name="Raines C."/>
            <person name="Rensing S.A."/>
            <person name="Riano-Pachon D.M."/>
            <person name="Richier S."/>
            <person name="Rokitta S."/>
            <person name="Shiraiwa Y."/>
            <person name="Soanes D.M."/>
            <person name="van der Giezen M."/>
            <person name="Wahlund T.M."/>
            <person name="Williams B."/>
            <person name="Wilson W."/>
            <person name="Wolfe G."/>
            <person name="Wurch L.L."/>
        </authorList>
    </citation>
    <scope>NUCLEOTIDE SEQUENCE</scope>
</reference>
<feature type="compositionally biased region" description="Basic and acidic residues" evidence="3">
    <location>
        <begin position="321"/>
        <end position="356"/>
    </location>
</feature>
<dbReference type="AlphaFoldDB" id="A0A0D3JS95"/>
<keyword evidence="6" id="KW-1185">Reference proteome</keyword>
<dbReference type="HOGENOM" id="CLU_720465_0_0_1"/>
<feature type="region of interest" description="Disordered" evidence="3">
    <location>
        <begin position="232"/>
        <end position="384"/>
    </location>
</feature>
<evidence type="ECO:0000256" key="2">
    <source>
        <dbReference type="ARBA" id="ARBA00023242"/>
    </source>
</evidence>
<evidence type="ECO:0000256" key="3">
    <source>
        <dbReference type="SAM" id="MobiDB-lite"/>
    </source>
</evidence>
<dbReference type="PANTHER" id="PTHR12765">
    <property type="entry name" value="RED PROTEIN IK FACTOR CYTOKINE IK"/>
    <property type="match status" value="1"/>
</dbReference>
<protein>
    <recommendedName>
        <fullName evidence="4">RED-like N-terminal domain-containing protein</fullName>
    </recommendedName>
</protein>
<dbReference type="KEGG" id="ehx:EMIHUDRAFT_450259"/>
<dbReference type="GO" id="GO:0005634">
    <property type="term" value="C:nucleus"/>
    <property type="evidence" value="ECO:0007669"/>
    <property type="project" value="UniProtKB-SubCell"/>
</dbReference>
<evidence type="ECO:0000313" key="5">
    <source>
        <dbReference type="EnsemblProtists" id="EOD26380"/>
    </source>
</evidence>
<sequence length="384" mass="40973">MDNSAFRNLVKEGGATPAPKSAANSEEAKAAKAAKAAARKAAYDKRMELQAKRQEKLAEESKYVDRASLRRKELAKSGHKDEAPPLAGIEPLLAAAEGRPEHPVAEVPVAPTFAQVGAREDLSQQQHRLSIDQSKFLGGDIEHTHLVKGLDFALLQKRRAELADDLTIPRRREKVLQAATSAGLLSKLSKAVEAERERRLAAPSSAFLDEVEQMEEAGGELGAGSVLARSRAACAASTASAPADASDPKKGKGKSKEAKPKGMAMSGGGDDDAYGEYFPDTLGRVNVTGYELGPDSDDEAGIEPDADAGGKGGKGGKRGRHDKEKMEAQKAEARMDRELVQIEKLMEERAAKKSRGESLALGNKPKGGGRDRDRAAANEQNEMF</sequence>
<keyword evidence="2" id="KW-0539">Nucleus</keyword>
<feature type="region of interest" description="Disordered" evidence="3">
    <location>
        <begin position="71"/>
        <end position="109"/>
    </location>
</feature>
<dbReference type="EnsemblProtists" id="EOD26380">
    <property type="protein sequence ID" value="EOD26380"/>
    <property type="gene ID" value="EMIHUDRAFT_450259"/>
</dbReference>
<dbReference type="RefSeq" id="XP_005778809.1">
    <property type="nucleotide sequence ID" value="XM_005778752.1"/>
</dbReference>
<dbReference type="Proteomes" id="UP000013827">
    <property type="component" value="Unassembled WGS sequence"/>
</dbReference>
<evidence type="ECO:0000313" key="6">
    <source>
        <dbReference type="Proteomes" id="UP000013827"/>
    </source>
</evidence>
<comment type="subcellular location">
    <subcellularLocation>
        <location evidence="1">Nucleus</location>
    </subcellularLocation>
</comment>
<dbReference type="InterPro" id="IPR012916">
    <property type="entry name" value="RED_N"/>
</dbReference>
<feature type="compositionally biased region" description="Acidic residues" evidence="3">
    <location>
        <begin position="294"/>
        <end position="306"/>
    </location>
</feature>